<dbReference type="PANTHER" id="PTHR40465">
    <property type="entry name" value="CHROMOSOME 1, WHOLE GENOME SHOTGUN SEQUENCE"/>
    <property type="match status" value="1"/>
</dbReference>
<keyword evidence="2" id="KW-0472">Membrane</keyword>
<gene>
    <name evidence="4" type="ORF">E1B28_001059</name>
</gene>
<evidence type="ECO:0000313" key="4">
    <source>
        <dbReference type="EMBL" id="KAG7099192.1"/>
    </source>
</evidence>
<dbReference type="PANTHER" id="PTHR40465:SF1">
    <property type="entry name" value="DUF6534 DOMAIN-CONTAINING PROTEIN"/>
    <property type="match status" value="1"/>
</dbReference>
<feature type="compositionally biased region" description="Basic and acidic residues" evidence="1">
    <location>
        <begin position="324"/>
        <end position="338"/>
    </location>
</feature>
<sequence length="338" mass="37058">MFLIYRLCFPTLAHQSPSAGPVLVGICVSSILFGVLSLQVYFYRKKFQKDKLVLQCLVAAVYIGEATQIAFALMFGWDMLVTGWGVPGALETYTWPASAHVILSALLSGTVQFFFAWRVYSLRRDSIVVRIVAVVIVLAALMQVVCGIVGPSFFIQGLSKPYLVNLKQLSDWGEAWLIGSLICDLIIATAMTWILLDYIRASTVSRTRNLIKTLILYSVETGTVTFTAALLDVIVFTVFIDNYLHLCFTFILSKLYSNALLANLNARQAAGSNDSNVISLGTMRGPTVTEYSSQNTHNGGFSAFQISTTRIVDDGTGSAQASKGDVKNGEQVHFRSEV</sequence>
<evidence type="ECO:0000259" key="3">
    <source>
        <dbReference type="Pfam" id="PF20152"/>
    </source>
</evidence>
<evidence type="ECO:0000256" key="2">
    <source>
        <dbReference type="SAM" id="Phobius"/>
    </source>
</evidence>
<evidence type="ECO:0000256" key="1">
    <source>
        <dbReference type="SAM" id="MobiDB-lite"/>
    </source>
</evidence>
<name>A0A9P8AF06_9AGAR</name>
<feature type="domain" description="DUF6534" evidence="3">
    <location>
        <begin position="180"/>
        <end position="268"/>
    </location>
</feature>
<keyword evidence="2" id="KW-1133">Transmembrane helix</keyword>
<dbReference type="RefSeq" id="XP_043015662.1">
    <property type="nucleotide sequence ID" value="XM_043146957.1"/>
</dbReference>
<protein>
    <recommendedName>
        <fullName evidence="3">DUF6534 domain-containing protein</fullName>
    </recommendedName>
</protein>
<dbReference type="GeneID" id="66070135"/>
<accession>A0A9P8AF06</accession>
<keyword evidence="2" id="KW-0812">Transmembrane</keyword>
<feature type="transmembrane region" description="Helical" evidence="2">
    <location>
        <begin position="97"/>
        <end position="120"/>
    </location>
</feature>
<proteinExistence type="predicted"/>
<feature type="region of interest" description="Disordered" evidence="1">
    <location>
        <begin position="315"/>
        <end position="338"/>
    </location>
</feature>
<feature type="transmembrane region" description="Helical" evidence="2">
    <location>
        <begin position="20"/>
        <end position="43"/>
    </location>
</feature>
<dbReference type="Proteomes" id="UP001049176">
    <property type="component" value="Chromosome 1"/>
</dbReference>
<feature type="transmembrane region" description="Helical" evidence="2">
    <location>
        <begin position="52"/>
        <end position="77"/>
    </location>
</feature>
<feature type="transmembrane region" description="Helical" evidence="2">
    <location>
        <begin position="127"/>
        <end position="155"/>
    </location>
</feature>
<comment type="caution">
    <text evidence="4">The sequence shown here is derived from an EMBL/GenBank/DDBJ whole genome shotgun (WGS) entry which is preliminary data.</text>
</comment>
<dbReference type="AlphaFoldDB" id="A0A9P8AF06"/>
<dbReference type="Pfam" id="PF20152">
    <property type="entry name" value="DUF6534"/>
    <property type="match status" value="1"/>
</dbReference>
<keyword evidence="5" id="KW-1185">Reference proteome</keyword>
<organism evidence="4 5">
    <name type="scientific">Marasmius oreades</name>
    <name type="common">fairy-ring Marasmius</name>
    <dbReference type="NCBI Taxonomy" id="181124"/>
    <lineage>
        <taxon>Eukaryota</taxon>
        <taxon>Fungi</taxon>
        <taxon>Dikarya</taxon>
        <taxon>Basidiomycota</taxon>
        <taxon>Agaricomycotina</taxon>
        <taxon>Agaricomycetes</taxon>
        <taxon>Agaricomycetidae</taxon>
        <taxon>Agaricales</taxon>
        <taxon>Marasmiineae</taxon>
        <taxon>Marasmiaceae</taxon>
        <taxon>Marasmius</taxon>
    </lineage>
</organism>
<reference evidence="4" key="1">
    <citation type="journal article" date="2021" name="Genome Biol. Evol.">
        <title>The assembled and annotated genome of the fairy-ring fungus Marasmius oreades.</title>
        <authorList>
            <person name="Hiltunen M."/>
            <person name="Ament-Velasquez S.L."/>
            <person name="Johannesson H."/>
        </authorList>
    </citation>
    <scope>NUCLEOTIDE SEQUENCE</scope>
    <source>
        <strain evidence="4">03SP1</strain>
    </source>
</reference>
<dbReference type="EMBL" id="CM032181">
    <property type="protein sequence ID" value="KAG7099192.1"/>
    <property type="molecule type" value="Genomic_DNA"/>
</dbReference>
<dbReference type="KEGG" id="more:E1B28_001059"/>
<feature type="transmembrane region" description="Helical" evidence="2">
    <location>
        <begin position="175"/>
        <end position="196"/>
    </location>
</feature>
<evidence type="ECO:0000313" key="5">
    <source>
        <dbReference type="Proteomes" id="UP001049176"/>
    </source>
</evidence>
<feature type="transmembrane region" description="Helical" evidence="2">
    <location>
        <begin position="217"/>
        <end position="240"/>
    </location>
</feature>
<dbReference type="InterPro" id="IPR045339">
    <property type="entry name" value="DUF6534"/>
</dbReference>
<dbReference type="OrthoDB" id="3223377at2759"/>